<evidence type="ECO:0000256" key="1">
    <source>
        <dbReference type="SAM" id="MobiDB-lite"/>
    </source>
</evidence>
<dbReference type="RefSeq" id="WP_143783571.1">
    <property type="nucleotide sequence ID" value="NZ_CP041616.1"/>
</dbReference>
<evidence type="ECO:0000313" key="3">
    <source>
        <dbReference type="Proteomes" id="UP000315395"/>
    </source>
</evidence>
<sequence>MTAAAGCGGSGRELARCGDLAQLDAVHLGPVGEQTAPVLTAGAADLAAGAADLTAGAADVQGVALDPGEGAPPGRGATLLPTPSGLVHRPARVLPTDLVVQDLLPWFRARGLAVTVAVRGGTLGEVVSVLQALRRSLDFTTITAVEIDLATTREETLPTLGGLSSISPSASWSADPQASLKLLAAVREQLPRDLLLLAKFGGECPDPVATARGAVGGGARALVLSGSVPALSEGHHLVGPATGVITLGLVRRIHAAIAAARVPQVPLVAVGGIHNVETARAAIAAGATGVQLGSALFADPALLWEVHAALLAGGPEHDGPMATEPSANDPNTHPRSTHDPSIHDPSIHDPSIHDPSIHDPSIHDPSIHDPSIHDPSTHDPSTHDPSTHTDPGGPHAR</sequence>
<name>A0A516GBI5_9MICO</name>
<feature type="region of interest" description="Disordered" evidence="1">
    <location>
        <begin position="314"/>
        <end position="397"/>
    </location>
</feature>
<dbReference type="OrthoDB" id="4865751at2"/>
<organism evidence="2 3">
    <name type="scientific">Ornithinimicrobium ciconiae</name>
    <dbReference type="NCBI Taxonomy" id="2594265"/>
    <lineage>
        <taxon>Bacteria</taxon>
        <taxon>Bacillati</taxon>
        <taxon>Actinomycetota</taxon>
        <taxon>Actinomycetes</taxon>
        <taxon>Micrococcales</taxon>
        <taxon>Ornithinimicrobiaceae</taxon>
        <taxon>Ornithinimicrobium</taxon>
    </lineage>
</organism>
<dbReference type="SUPFAM" id="SSF51395">
    <property type="entry name" value="FMN-linked oxidoreductases"/>
    <property type="match status" value="1"/>
</dbReference>
<dbReference type="InterPro" id="IPR013785">
    <property type="entry name" value="Aldolase_TIM"/>
</dbReference>
<dbReference type="Gene3D" id="3.20.20.70">
    <property type="entry name" value="Aldolase class I"/>
    <property type="match status" value="1"/>
</dbReference>
<dbReference type="EMBL" id="CP041616">
    <property type="protein sequence ID" value="QDO88894.1"/>
    <property type="molecule type" value="Genomic_DNA"/>
</dbReference>
<dbReference type="KEGG" id="orz:FNH13_11625"/>
<dbReference type="AlphaFoldDB" id="A0A516GBI5"/>
<dbReference type="Proteomes" id="UP000315395">
    <property type="component" value="Chromosome"/>
</dbReference>
<proteinExistence type="predicted"/>
<evidence type="ECO:0000313" key="2">
    <source>
        <dbReference type="EMBL" id="QDO88894.1"/>
    </source>
</evidence>
<feature type="compositionally biased region" description="Polar residues" evidence="1">
    <location>
        <begin position="325"/>
        <end position="334"/>
    </location>
</feature>
<gene>
    <name evidence="2" type="ORF">FNH13_11625</name>
</gene>
<keyword evidence="3" id="KW-1185">Reference proteome</keyword>
<reference evidence="2 3" key="1">
    <citation type="submission" date="2019-07" db="EMBL/GenBank/DDBJ databases">
        <title>complete genome sequencing of Ornithinimicrobium sp. H23M54.</title>
        <authorList>
            <person name="Bae J.-W."/>
            <person name="Lee S.-Y."/>
        </authorList>
    </citation>
    <scope>NUCLEOTIDE SEQUENCE [LARGE SCALE GENOMIC DNA]</scope>
    <source>
        <strain evidence="2 3">H23M54</strain>
    </source>
</reference>
<accession>A0A516GBI5</accession>
<protein>
    <submittedName>
        <fullName evidence="2">Uncharacterized protein</fullName>
    </submittedName>
</protein>
<feature type="compositionally biased region" description="Basic and acidic residues" evidence="1">
    <location>
        <begin position="336"/>
        <end position="387"/>
    </location>
</feature>